<keyword evidence="1" id="KW-1133">Transmembrane helix</keyword>
<organism evidence="2 3">
    <name type="scientific">Candidatus Colwellbacteria bacterium RIFCSPLOWO2_01_FULL_48_10</name>
    <dbReference type="NCBI Taxonomy" id="1797690"/>
    <lineage>
        <taxon>Bacteria</taxon>
        <taxon>Candidatus Colwelliibacteriota</taxon>
    </lineage>
</organism>
<name>A0A1G1Z878_9BACT</name>
<dbReference type="STRING" id="1797690.A3B23_00355"/>
<reference evidence="2 3" key="1">
    <citation type="journal article" date="2016" name="Nat. Commun.">
        <title>Thousands of microbial genomes shed light on interconnected biogeochemical processes in an aquifer system.</title>
        <authorList>
            <person name="Anantharaman K."/>
            <person name="Brown C.T."/>
            <person name="Hug L.A."/>
            <person name="Sharon I."/>
            <person name="Castelle C.J."/>
            <person name="Probst A.J."/>
            <person name="Thomas B.C."/>
            <person name="Singh A."/>
            <person name="Wilkins M.J."/>
            <person name="Karaoz U."/>
            <person name="Brodie E.L."/>
            <person name="Williams K.H."/>
            <person name="Hubbard S.S."/>
            <person name="Banfield J.F."/>
        </authorList>
    </citation>
    <scope>NUCLEOTIDE SEQUENCE [LARGE SCALE GENOMIC DNA]</scope>
</reference>
<sequence>MTKIYVDKNDTAASIVEKIIDAGDATLLLYVPRFTKLASSVNNFRLLKREIDASGKSVEIESVDDDVLEMSKTVGIKSGNPFFKKNRRAVSDIVMVSEPAPRINVVHRRHNEPAHVHSEPEAETDEAPEIAQPVRERRHRKSFASPQINLPKFSVKSALSGIVVVGILVGTAVAATVILPKADIGITMDKINWDFNGSLYASTSVKDAVFSSGQARVPGVLLEKNKNMTAGYPATGSESVQRKAAGTITIYNGYSSDPQPLVKDTRFSSPDGKIFRITKALTIPGAKIIDNKIVPSAVEADVIADKAGAEYNIAPASFKVPGFQGTPKYDGFYGESKGAMTGGLIGVIKVATATDMANAKTAITKSVDNALRSEIALIVPQDIKILDGATRFTVTKIDTDKNADEAGNFKLTAYANIKMIGFRENDALLALEARLAEDVRLDLIRKGSLTASEAGNIIDLTLKEGYAFTYGAPKIDFDKKDMSISLKLHSVWTRAIDLEKFKAAIGGKKQKELASGPLPSPGIKSMNIKLWPFWVRTIPSNPAKISLDVR</sequence>
<gene>
    <name evidence="2" type="ORF">A3B23_00355</name>
</gene>
<feature type="transmembrane region" description="Helical" evidence="1">
    <location>
        <begin position="158"/>
        <end position="179"/>
    </location>
</feature>
<accession>A0A1G1Z878</accession>
<evidence type="ECO:0000256" key="1">
    <source>
        <dbReference type="SAM" id="Phobius"/>
    </source>
</evidence>
<evidence type="ECO:0000313" key="2">
    <source>
        <dbReference type="EMBL" id="OGY59847.1"/>
    </source>
</evidence>
<proteinExistence type="predicted"/>
<evidence type="ECO:0000313" key="3">
    <source>
        <dbReference type="Proteomes" id="UP000178744"/>
    </source>
</evidence>
<keyword evidence="1" id="KW-0472">Membrane</keyword>
<comment type="caution">
    <text evidence="2">The sequence shown here is derived from an EMBL/GenBank/DDBJ whole genome shotgun (WGS) entry which is preliminary data.</text>
</comment>
<dbReference type="Proteomes" id="UP000178744">
    <property type="component" value="Unassembled WGS sequence"/>
</dbReference>
<evidence type="ECO:0008006" key="4">
    <source>
        <dbReference type="Google" id="ProtNLM"/>
    </source>
</evidence>
<keyword evidence="1" id="KW-0812">Transmembrane</keyword>
<protein>
    <recommendedName>
        <fullName evidence="4">Baseplate protein J-like domain-containing protein</fullName>
    </recommendedName>
</protein>
<dbReference type="EMBL" id="MHIY01000014">
    <property type="protein sequence ID" value="OGY59847.1"/>
    <property type="molecule type" value="Genomic_DNA"/>
</dbReference>
<dbReference type="AlphaFoldDB" id="A0A1G1Z878"/>